<dbReference type="SMART" id="SM00421">
    <property type="entry name" value="HTH_LUXR"/>
    <property type="match status" value="1"/>
</dbReference>
<dbReference type="InterPro" id="IPR027417">
    <property type="entry name" value="P-loop_NTPase"/>
</dbReference>
<dbReference type="Pfam" id="PF25873">
    <property type="entry name" value="WHD_MalT"/>
    <property type="match status" value="1"/>
</dbReference>
<dbReference type="InterPro" id="IPR059106">
    <property type="entry name" value="WHD_MalT"/>
</dbReference>
<dbReference type="InterPro" id="IPR000792">
    <property type="entry name" value="Tscrpt_reg_LuxR_C"/>
</dbReference>
<dbReference type="PROSITE" id="PS50043">
    <property type="entry name" value="HTH_LUXR_2"/>
    <property type="match status" value="1"/>
</dbReference>
<dbReference type="Pfam" id="PF13401">
    <property type="entry name" value="AAA_22"/>
    <property type="match status" value="1"/>
</dbReference>
<dbReference type="SUPFAM" id="SSF52540">
    <property type="entry name" value="P-loop containing nucleoside triphosphate hydrolases"/>
    <property type="match status" value="1"/>
</dbReference>
<evidence type="ECO:0000313" key="6">
    <source>
        <dbReference type="EMBL" id="MBA9051917.1"/>
    </source>
</evidence>
<dbReference type="Pfam" id="PF00196">
    <property type="entry name" value="GerE"/>
    <property type="match status" value="1"/>
</dbReference>
<dbReference type="GeneID" id="93979628"/>
<feature type="region of interest" description="Disordered" evidence="4">
    <location>
        <begin position="567"/>
        <end position="598"/>
    </location>
</feature>
<dbReference type="SUPFAM" id="SSF46894">
    <property type="entry name" value="C-terminal effector domain of the bipartite response regulators"/>
    <property type="match status" value="1"/>
</dbReference>
<proteinExistence type="predicted"/>
<dbReference type="PANTHER" id="PTHR44688">
    <property type="entry name" value="DNA-BINDING TRANSCRIPTIONAL ACTIVATOR DEVR_DOSR"/>
    <property type="match status" value="1"/>
</dbReference>
<dbReference type="GO" id="GO:0003677">
    <property type="term" value="F:DNA binding"/>
    <property type="evidence" value="ECO:0007669"/>
    <property type="project" value="UniProtKB-KW"/>
</dbReference>
<keyword evidence="3" id="KW-0804">Transcription</keyword>
<reference evidence="6 7" key="1">
    <citation type="submission" date="2020-08" db="EMBL/GenBank/DDBJ databases">
        <title>Sequencing the genomes of 1000 actinobacteria strains.</title>
        <authorList>
            <person name="Klenk H.-P."/>
        </authorList>
    </citation>
    <scope>NUCLEOTIDE SEQUENCE [LARGE SCALE GENOMIC DNA]</scope>
    <source>
        <strain evidence="6 7">DSM 41827</strain>
    </source>
</reference>
<dbReference type="GO" id="GO:0016887">
    <property type="term" value="F:ATP hydrolysis activity"/>
    <property type="evidence" value="ECO:0007669"/>
    <property type="project" value="InterPro"/>
</dbReference>
<evidence type="ECO:0000256" key="1">
    <source>
        <dbReference type="ARBA" id="ARBA00023015"/>
    </source>
</evidence>
<dbReference type="Gene3D" id="1.10.10.10">
    <property type="entry name" value="Winged helix-like DNA-binding domain superfamily/Winged helix DNA-binding domain"/>
    <property type="match status" value="1"/>
</dbReference>
<dbReference type="InterPro" id="IPR016032">
    <property type="entry name" value="Sig_transdc_resp-reg_C-effctor"/>
</dbReference>
<organism evidence="6 7">
    <name type="scientific">Streptomyces murinus</name>
    <dbReference type="NCBI Taxonomy" id="33900"/>
    <lineage>
        <taxon>Bacteria</taxon>
        <taxon>Bacillati</taxon>
        <taxon>Actinomycetota</taxon>
        <taxon>Actinomycetes</taxon>
        <taxon>Kitasatosporales</taxon>
        <taxon>Streptomycetaceae</taxon>
        <taxon>Streptomyces</taxon>
    </lineage>
</organism>
<dbReference type="RefSeq" id="WP_182774945.1">
    <property type="nucleotide sequence ID" value="NZ_BAAAHW010000018.1"/>
</dbReference>
<evidence type="ECO:0000256" key="4">
    <source>
        <dbReference type="SAM" id="MobiDB-lite"/>
    </source>
</evidence>
<dbReference type="Proteomes" id="UP000577386">
    <property type="component" value="Unassembled WGS sequence"/>
</dbReference>
<sequence length="942" mass="101388">MVVTTMGVPDETGADPYGPADPCGDPFLRTRFAIPTLPVTYLRRDRLLGHLDLAPRTPLTVVGGAAGAGKTLLVADWAATRRTPVAWLTAQMADKGRGTFWAYLLQALRLAGVTLSAEVGLPAEAGRVDDALLTRLAAELSAREAPVTAVIDEYDRVTDPEIADQLEFVLRHADTGVRLVLVTRTEPLLPLHRYRAAGAVTEIRNDELAFTPEEAGDLLALHGMRLPPDEIGALLARTRGWAAGLRLSALAAQGERDPRSYLKEFEADRTTIGDYLIAEVLRRQRAETQDLLLRISVLDRFCPALADALTGRADAELILTALHRENAFVEDLGHSWFRLHPLFREILRAHLRARHPGLETELHRRAAAWLRRHGPLVETLEHAAAAGDWAAAAGALVGDLALGELLAGPRAEPLAALFAAMGPEPRTPATDLVRAARALSLGDLDRGLPHLERATRELEGATNRPTQEPNGLAREPRQEQPEPAETAAARLGCALLHVLAARLTGSPARAEAAARRAEELKQEVPGRLLDRHPELTALLRAHLGAARLWAGRFTEARAALTAVTDHGRTTPTASAQVRAPEPVSPVRTRTPVAPGRPSTAQVREECLAHLALLDHLDGRPGRAERKALAALAAADHTDPSTFPGVGPATLVLAAVATDRDELDRAEALLDAPPDAADARPPVRDPVAQALHALVTARLLLARGDTEGALEAADRTVVAEEPSPWAEAHAALVAAGAHLADGRPELAVKLLTELPGEDPLCLVGAAQAELAAGRPAHALDLLDRIRPQHTPGPLIAVRSALVEAELAGVEGDREARRRLVARALREARRDRLRRPFKETGPWLRPLLATPALRPLAEGWLLPGACSPDGTAAMPEPPPMIEELSGRERDVLVRLAEMMSTEEIAADLFVSVNTVKTHLKSAYRKLGVNRRHDAVHRARELGLL</sequence>
<protein>
    <submittedName>
        <fullName evidence="6">LuxR family maltose regulon positive regulatory protein</fullName>
    </submittedName>
</protein>
<name>A0A7W3NJX6_STRMR</name>
<keyword evidence="2" id="KW-0238">DNA-binding</keyword>
<dbReference type="AlphaFoldDB" id="A0A7W3NJX6"/>
<dbReference type="EMBL" id="JACJIJ010000002">
    <property type="protein sequence ID" value="MBA9051917.1"/>
    <property type="molecule type" value="Genomic_DNA"/>
</dbReference>
<keyword evidence="7" id="KW-1185">Reference proteome</keyword>
<dbReference type="PANTHER" id="PTHR44688:SF16">
    <property type="entry name" value="DNA-BINDING TRANSCRIPTIONAL ACTIVATOR DEVR_DOSR"/>
    <property type="match status" value="1"/>
</dbReference>
<gene>
    <name evidence="6" type="ORF">HDA42_001095</name>
</gene>
<dbReference type="CDD" id="cd06170">
    <property type="entry name" value="LuxR_C_like"/>
    <property type="match status" value="1"/>
</dbReference>
<evidence type="ECO:0000256" key="3">
    <source>
        <dbReference type="ARBA" id="ARBA00023163"/>
    </source>
</evidence>
<dbReference type="GO" id="GO:0006355">
    <property type="term" value="P:regulation of DNA-templated transcription"/>
    <property type="evidence" value="ECO:0007669"/>
    <property type="project" value="InterPro"/>
</dbReference>
<feature type="region of interest" description="Disordered" evidence="4">
    <location>
        <begin position="455"/>
        <end position="486"/>
    </location>
</feature>
<evidence type="ECO:0000256" key="2">
    <source>
        <dbReference type="ARBA" id="ARBA00023125"/>
    </source>
</evidence>
<dbReference type="InterPro" id="IPR011990">
    <property type="entry name" value="TPR-like_helical_dom_sf"/>
</dbReference>
<accession>A0A7W3NJX6</accession>
<keyword evidence="1" id="KW-0805">Transcription regulation</keyword>
<feature type="domain" description="HTH luxR-type" evidence="5">
    <location>
        <begin position="875"/>
        <end position="940"/>
    </location>
</feature>
<evidence type="ECO:0000313" key="7">
    <source>
        <dbReference type="Proteomes" id="UP000577386"/>
    </source>
</evidence>
<dbReference type="Gene3D" id="1.25.40.10">
    <property type="entry name" value="Tetratricopeptide repeat domain"/>
    <property type="match status" value="1"/>
</dbReference>
<dbReference type="InterPro" id="IPR049945">
    <property type="entry name" value="AAA_22"/>
</dbReference>
<dbReference type="PRINTS" id="PR00038">
    <property type="entry name" value="HTHLUXR"/>
</dbReference>
<comment type="caution">
    <text evidence="6">The sequence shown here is derived from an EMBL/GenBank/DDBJ whole genome shotgun (WGS) entry which is preliminary data.</text>
</comment>
<evidence type="ECO:0000259" key="5">
    <source>
        <dbReference type="PROSITE" id="PS50043"/>
    </source>
</evidence>
<dbReference type="InterPro" id="IPR036388">
    <property type="entry name" value="WH-like_DNA-bd_sf"/>
</dbReference>